<name>A0A9R1HRA4_WHEAT</name>
<evidence type="ECO:0000313" key="1">
    <source>
        <dbReference type="EMBL" id="KAF7070259.1"/>
    </source>
</evidence>
<organism evidence="1">
    <name type="scientific">Triticum aestivum</name>
    <name type="common">Wheat</name>
    <dbReference type="NCBI Taxonomy" id="4565"/>
    <lineage>
        <taxon>Eukaryota</taxon>
        <taxon>Viridiplantae</taxon>
        <taxon>Streptophyta</taxon>
        <taxon>Embryophyta</taxon>
        <taxon>Tracheophyta</taxon>
        <taxon>Spermatophyta</taxon>
        <taxon>Magnoliopsida</taxon>
        <taxon>Liliopsida</taxon>
        <taxon>Poales</taxon>
        <taxon>Poaceae</taxon>
        <taxon>BOP clade</taxon>
        <taxon>Pooideae</taxon>
        <taxon>Triticodae</taxon>
        <taxon>Triticeae</taxon>
        <taxon>Triticinae</taxon>
        <taxon>Triticum</taxon>
    </lineage>
</organism>
<reference evidence="1" key="1">
    <citation type="journal article" date="2017" name="Gigascience">
        <title>The first near-complete assembly of the hexaploid bread wheat genome, Triticum aestivum.</title>
        <authorList>
            <person name="Zimin A.V."/>
            <person name="Puiu D."/>
            <person name="Hall R."/>
            <person name="Kingan S."/>
            <person name="Clavijo B.J."/>
            <person name="Salzberg S.L."/>
        </authorList>
    </citation>
    <scope>NUCLEOTIDE SEQUENCE</scope>
    <source>
        <tissue evidence="1">Leaf</tissue>
    </source>
</reference>
<dbReference type="Proteomes" id="UP000815260">
    <property type="component" value="Chromosome 5D"/>
</dbReference>
<feature type="non-terminal residue" evidence="1">
    <location>
        <position position="1"/>
    </location>
</feature>
<proteinExistence type="predicted"/>
<comment type="caution">
    <text evidence="1">The sequence shown here is derived from an EMBL/GenBank/DDBJ whole genome shotgun (WGS) entry which is preliminary data.</text>
</comment>
<protein>
    <submittedName>
        <fullName evidence="1">Uncharacterized protein</fullName>
    </submittedName>
</protein>
<dbReference type="EMBL" id="CM022225">
    <property type="protein sequence ID" value="KAF7070259.1"/>
    <property type="molecule type" value="Genomic_DNA"/>
</dbReference>
<reference evidence="1" key="2">
    <citation type="submission" date="2020-03" db="EMBL/GenBank/DDBJ databases">
        <title>The second near-complete assembly of the hexaploid bread wheat (Triticum aestivum) genome.</title>
        <authorList>
            <person name="Zimin A.V."/>
            <person name="Puiu D."/>
            <person name="Shumante A."/>
            <person name="Alonge M."/>
            <person name="Salzberg S.L."/>
        </authorList>
    </citation>
    <scope>NUCLEOTIDE SEQUENCE</scope>
    <source>
        <tissue evidence="1">Leaf</tissue>
    </source>
</reference>
<accession>A0A9R1HRA4</accession>
<sequence length="10" mass="1009">PTRSGAPPRA</sequence>
<feature type="non-terminal residue" evidence="1">
    <location>
        <position position="10"/>
    </location>
</feature>
<gene>
    <name evidence="1" type="ORF">CFC21_075791</name>
</gene>